<organism evidence="1 2">
    <name type="scientific">Brassica cretica</name>
    <name type="common">Mustard</name>
    <dbReference type="NCBI Taxonomy" id="69181"/>
    <lineage>
        <taxon>Eukaryota</taxon>
        <taxon>Viridiplantae</taxon>
        <taxon>Streptophyta</taxon>
        <taxon>Embryophyta</taxon>
        <taxon>Tracheophyta</taxon>
        <taxon>Spermatophyta</taxon>
        <taxon>Magnoliopsida</taxon>
        <taxon>eudicotyledons</taxon>
        <taxon>Gunneridae</taxon>
        <taxon>Pentapetalae</taxon>
        <taxon>rosids</taxon>
        <taxon>malvids</taxon>
        <taxon>Brassicales</taxon>
        <taxon>Brassicaceae</taxon>
        <taxon>Brassiceae</taxon>
        <taxon>Brassica</taxon>
    </lineage>
</organism>
<gene>
    <name evidence="1" type="ORF">F2Q69_00045898</name>
</gene>
<evidence type="ECO:0000313" key="1">
    <source>
        <dbReference type="EMBL" id="KAF3502147.1"/>
    </source>
</evidence>
<reference evidence="1" key="1">
    <citation type="submission" date="2019-12" db="EMBL/GenBank/DDBJ databases">
        <title>Genome sequencing and annotation of Brassica cretica.</title>
        <authorList>
            <person name="Studholme D.J."/>
            <person name="Sarris P."/>
        </authorList>
    </citation>
    <scope>NUCLEOTIDE SEQUENCE</scope>
    <source>
        <strain evidence="1">PFS-109/04</strain>
        <tissue evidence="1">Leaf</tissue>
    </source>
</reference>
<sequence length="66" mass="7342">MDNFCTPEQLAASIQQMQQQMQLGLAIKDLNRGSGDGGFRVDDAPVELLRVIISCLKTHFPPKKKI</sequence>
<dbReference type="Proteomes" id="UP000712600">
    <property type="component" value="Unassembled WGS sequence"/>
</dbReference>
<comment type="caution">
    <text evidence="1">The sequence shown here is derived from an EMBL/GenBank/DDBJ whole genome shotgun (WGS) entry which is preliminary data.</text>
</comment>
<protein>
    <submittedName>
        <fullName evidence="1">Uncharacterized protein</fullName>
    </submittedName>
</protein>
<proteinExistence type="predicted"/>
<dbReference type="EMBL" id="QGKX02001621">
    <property type="protein sequence ID" value="KAF3502147.1"/>
    <property type="molecule type" value="Genomic_DNA"/>
</dbReference>
<dbReference type="AlphaFoldDB" id="A0A8S9NJY0"/>
<evidence type="ECO:0000313" key="2">
    <source>
        <dbReference type="Proteomes" id="UP000712600"/>
    </source>
</evidence>
<name>A0A8S9NJY0_BRACR</name>
<accession>A0A8S9NJY0</accession>